<name>A0ABP7GMJ9_9FLAO</name>
<dbReference type="EMBL" id="BAABDU010000004">
    <property type="protein sequence ID" value="GAA3767810.1"/>
    <property type="molecule type" value="Genomic_DNA"/>
</dbReference>
<proteinExistence type="predicted"/>
<protein>
    <submittedName>
        <fullName evidence="1">Uncharacterized protein</fullName>
    </submittedName>
</protein>
<accession>A0ABP7GMJ9</accession>
<organism evidence="1 2">
    <name type="scientific">Flavobacterium ginsengiterrae</name>
    <dbReference type="NCBI Taxonomy" id="871695"/>
    <lineage>
        <taxon>Bacteria</taxon>
        <taxon>Pseudomonadati</taxon>
        <taxon>Bacteroidota</taxon>
        <taxon>Flavobacteriia</taxon>
        <taxon>Flavobacteriales</taxon>
        <taxon>Flavobacteriaceae</taxon>
        <taxon>Flavobacterium</taxon>
    </lineage>
</organism>
<dbReference type="RefSeq" id="WP_345143989.1">
    <property type="nucleotide sequence ID" value="NZ_BAABDU010000004.1"/>
</dbReference>
<evidence type="ECO:0000313" key="2">
    <source>
        <dbReference type="Proteomes" id="UP001500748"/>
    </source>
</evidence>
<keyword evidence="2" id="KW-1185">Reference proteome</keyword>
<dbReference type="Proteomes" id="UP001500748">
    <property type="component" value="Unassembled WGS sequence"/>
</dbReference>
<sequence length="150" mass="17431">MKKIVLLFFLVVIIVFFIFKANDYRNANKCSSSEYVANGERVWIRLDPYFKNLSLKEIKIKTSNNNEYDYKIDTANNLNFYIDSKILVEDTLTILLKDKIYKVYDFKNGGQMSNAGQDKGNFHCGILNAVINGKVYNLYGYNEIFLGKDF</sequence>
<gene>
    <name evidence="1" type="ORF">GCM10022423_20890</name>
</gene>
<evidence type="ECO:0000313" key="1">
    <source>
        <dbReference type="EMBL" id="GAA3767810.1"/>
    </source>
</evidence>
<comment type="caution">
    <text evidence="1">The sequence shown here is derived from an EMBL/GenBank/DDBJ whole genome shotgun (WGS) entry which is preliminary data.</text>
</comment>
<reference evidence="2" key="1">
    <citation type="journal article" date="2019" name="Int. J. Syst. Evol. Microbiol.">
        <title>The Global Catalogue of Microorganisms (GCM) 10K type strain sequencing project: providing services to taxonomists for standard genome sequencing and annotation.</title>
        <authorList>
            <consortium name="The Broad Institute Genomics Platform"/>
            <consortium name="The Broad Institute Genome Sequencing Center for Infectious Disease"/>
            <person name="Wu L."/>
            <person name="Ma J."/>
        </authorList>
    </citation>
    <scope>NUCLEOTIDE SEQUENCE [LARGE SCALE GENOMIC DNA]</scope>
    <source>
        <strain evidence="2">JCM 17337</strain>
    </source>
</reference>